<evidence type="ECO:0000313" key="2">
    <source>
        <dbReference type="EMBL" id="KKS84379.1"/>
    </source>
</evidence>
<dbReference type="STRING" id="1618436.UV59_C0020G0008"/>
<dbReference type="InterPro" id="IPR036477">
    <property type="entry name" value="Formyl_transf_N_sf"/>
</dbReference>
<dbReference type="AlphaFoldDB" id="A0A0G1CFX7"/>
<evidence type="ECO:0000259" key="1">
    <source>
        <dbReference type="Pfam" id="PF00551"/>
    </source>
</evidence>
<dbReference type="PANTHER" id="PTHR11138:SF5">
    <property type="entry name" value="METHIONYL-TRNA FORMYLTRANSFERASE, MITOCHONDRIAL"/>
    <property type="match status" value="1"/>
</dbReference>
<name>A0A0G1CFX7_9BACT</name>
<sequence length="246" mass="28401">MKTKVLFLGSHLKSYHCFRYLVENFPTVEIVGVVPHCQQPPIRFDQNIVTYAKTKQIPILKLTDLTQIRCDLGISLMFDAKLPPEIVAIAKRGFVNIHLAPLPRLRGCNGIFHAIRLAREKNCWQYTVTLHYMDARLDTGPIIDRVDLPLFEDDTAQSLHIRACDKVYELFVGNIGRLVKNQTRLKSKPQKGIGTYYFKKDIVHEIDINWPPEKIYDYVRALTFPGKPKPFISVGPYRFYVSLENI</sequence>
<organism evidence="2 3">
    <name type="scientific">Candidatus Gottesmanbacteria bacterium GW2011_GWA1_43_11</name>
    <dbReference type="NCBI Taxonomy" id="1618436"/>
    <lineage>
        <taxon>Bacteria</taxon>
        <taxon>Candidatus Gottesmaniibacteriota</taxon>
    </lineage>
</organism>
<reference evidence="2 3" key="1">
    <citation type="journal article" date="2015" name="Nature">
        <title>rRNA introns, odd ribosomes, and small enigmatic genomes across a large radiation of phyla.</title>
        <authorList>
            <person name="Brown C.T."/>
            <person name="Hug L.A."/>
            <person name="Thomas B.C."/>
            <person name="Sharon I."/>
            <person name="Castelle C.J."/>
            <person name="Singh A."/>
            <person name="Wilkins M.J."/>
            <person name="Williams K.H."/>
            <person name="Banfield J.F."/>
        </authorList>
    </citation>
    <scope>NUCLEOTIDE SEQUENCE [LARGE SCALE GENOMIC DNA]</scope>
</reference>
<feature type="domain" description="Formyl transferase N-terminal" evidence="1">
    <location>
        <begin position="65"/>
        <end position="172"/>
    </location>
</feature>
<dbReference type="PANTHER" id="PTHR11138">
    <property type="entry name" value="METHIONYL-TRNA FORMYLTRANSFERASE"/>
    <property type="match status" value="1"/>
</dbReference>
<dbReference type="Proteomes" id="UP000034543">
    <property type="component" value="Unassembled WGS sequence"/>
</dbReference>
<gene>
    <name evidence="2" type="ORF">UV59_C0020G0008</name>
</gene>
<dbReference type="SUPFAM" id="SSF53328">
    <property type="entry name" value="Formyltransferase"/>
    <property type="match status" value="1"/>
</dbReference>
<dbReference type="SUPFAM" id="SSF50486">
    <property type="entry name" value="FMT C-terminal domain-like"/>
    <property type="match status" value="1"/>
</dbReference>
<dbReference type="CDD" id="cd08369">
    <property type="entry name" value="FMT_core"/>
    <property type="match status" value="1"/>
</dbReference>
<dbReference type="EMBL" id="LCFB01000020">
    <property type="protein sequence ID" value="KKS84379.1"/>
    <property type="molecule type" value="Genomic_DNA"/>
</dbReference>
<accession>A0A0G1CFX7</accession>
<dbReference type="Gene3D" id="3.40.50.12230">
    <property type="match status" value="1"/>
</dbReference>
<evidence type="ECO:0000313" key="3">
    <source>
        <dbReference type="Proteomes" id="UP000034543"/>
    </source>
</evidence>
<proteinExistence type="predicted"/>
<dbReference type="InterPro" id="IPR002376">
    <property type="entry name" value="Formyl_transf_N"/>
</dbReference>
<protein>
    <submittedName>
        <fullName evidence="2">WekD</fullName>
    </submittedName>
</protein>
<dbReference type="InterPro" id="IPR011034">
    <property type="entry name" value="Formyl_transferase-like_C_sf"/>
</dbReference>
<comment type="caution">
    <text evidence="2">The sequence shown here is derived from an EMBL/GenBank/DDBJ whole genome shotgun (WGS) entry which is preliminary data.</text>
</comment>
<dbReference type="GO" id="GO:0005829">
    <property type="term" value="C:cytosol"/>
    <property type="evidence" value="ECO:0007669"/>
    <property type="project" value="TreeGrafter"/>
</dbReference>
<dbReference type="Pfam" id="PF00551">
    <property type="entry name" value="Formyl_trans_N"/>
    <property type="match status" value="1"/>
</dbReference>
<dbReference type="GO" id="GO:0004479">
    <property type="term" value="F:methionyl-tRNA formyltransferase activity"/>
    <property type="evidence" value="ECO:0007669"/>
    <property type="project" value="TreeGrafter"/>
</dbReference>